<evidence type="ECO:0000256" key="1">
    <source>
        <dbReference type="ARBA" id="ARBA00004162"/>
    </source>
</evidence>
<sequence>MNKTVNINLAGIFFHIDEDAYLKLQRYLDAIKRSFTDSQGRAEIISDIEARIAELFNERVKHDKQVIGIKEVDEIITIMGQPEDYIVDEEIFEDDPINQTGKKSARKLFRDTDNSYVGGVSAGLGHYFGIDAIWIRLIWFLLIFGAGTGALLYIILWILVPEAVTTSDKLMMRGEPVNISNIEKKIKDGISTVSDTVQDVAKNVSDSVSDATKNVDFKKKGNSLKSSSKSFFDTIGDIIGFFLKIVAKFIGIILVFIGSITVLSLAIGLFFGTFNEGSRAKFFDADLVDLASTTGVPFWLITLLIFFAVAIPFFTLFYLGLKILVTNLKSLNGIAKYSLLGLWLISVISLAVIGIKQGLSYHEEAKVIQTEALPSITKKDTLVLRMSQNEYYDRGFRRDYDFEKTYDTNDNRIQISQGIRLIVKSTSDSIAKIKVEKIARGEDYSKAKKRAEAINYNYQLVNKQLLLDNFLTIGIDEKIRSQEIQITVYLPVGSVLYADKNTYYYHRNDTNRYQDILNNGKEEHYLQILNRDTKCLDCSDDDDDDDDDDDFQINIDANDEKKNIIINKKGIEINSNNSKLKIDENGIKGNSEEVKVNIDEDGVKIISKED</sequence>
<gene>
    <name evidence="10" type="ORF">DU428_10415</name>
</gene>
<feature type="domain" description="PspC-related ToastRack" evidence="9">
    <location>
        <begin position="405"/>
        <end position="540"/>
    </location>
</feature>
<keyword evidence="2" id="KW-1003">Cell membrane</keyword>
<evidence type="ECO:0000256" key="6">
    <source>
        <dbReference type="SAM" id="Phobius"/>
    </source>
</evidence>
<feature type="domain" description="PspC-related transmembrane region" evidence="8">
    <location>
        <begin position="218"/>
        <end position="361"/>
    </location>
</feature>
<evidence type="ECO:0000259" key="9">
    <source>
        <dbReference type="Pfam" id="PF22744"/>
    </source>
</evidence>
<feature type="transmembrane region" description="Helical" evidence="6">
    <location>
        <begin position="249"/>
        <end position="271"/>
    </location>
</feature>
<evidence type="ECO:0000256" key="2">
    <source>
        <dbReference type="ARBA" id="ARBA00022475"/>
    </source>
</evidence>
<dbReference type="InterPro" id="IPR054321">
    <property type="entry name" value="PspC-rel_TM"/>
</dbReference>
<dbReference type="AlphaFoldDB" id="A0A368P1N5"/>
<evidence type="ECO:0000313" key="11">
    <source>
        <dbReference type="Proteomes" id="UP000252249"/>
    </source>
</evidence>
<keyword evidence="5 6" id="KW-0472">Membrane</keyword>
<dbReference type="OrthoDB" id="5772680at2"/>
<evidence type="ECO:0000259" key="7">
    <source>
        <dbReference type="Pfam" id="PF04024"/>
    </source>
</evidence>
<dbReference type="Pfam" id="PF04024">
    <property type="entry name" value="PspC"/>
    <property type="match status" value="1"/>
</dbReference>
<dbReference type="Pfam" id="PF22744">
    <property type="entry name" value="Toast-rack_PspC-Cterm"/>
    <property type="match status" value="1"/>
</dbReference>
<dbReference type="Proteomes" id="UP000252249">
    <property type="component" value="Unassembled WGS sequence"/>
</dbReference>
<keyword evidence="11" id="KW-1185">Reference proteome</keyword>
<dbReference type="InterPro" id="IPR052027">
    <property type="entry name" value="PspC"/>
</dbReference>
<evidence type="ECO:0000259" key="8">
    <source>
        <dbReference type="Pfam" id="PF22571"/>
    </source>
</evidence>
<name>A0A368P1N5_9FLAO</name>
<accession>A0A368P1N5</accession>
<comment type="subcellular location">
    <subcellularLocation>
        <location evidence="1">Cell membrane</location>
        <topology evidence="1">Single-pass membrane protein</topology>
    </subcellularLocation>
</comment>
<keyword evidence="4 6" id="KW-1133">Transmembrane helix</keyword>
<feature type="transmembrane region" description="Helical" evidence="6">
    <location>
        <begin position="298"/>
        <end position="325"/>
    </location>
</feature>
<evidence type="ECO:0000256" key="4">
    <source>
        <dbReference type="ARBA" id="ARBA00022989"/>
    </source>
</evidence>
<dbReference type="PANTHER" id="PTHR33885">
    <property type="entry name" value="PHAGE SHOCK PROTEIN C"/>
    <property type="match status" value="1"/>
</dbReference>
<dbReference type="InterPro" id="IPR054319">
    <property type="entry name" value="PspC-rel_ToastRack"/>
</dbReference>
<feature type="domain" description="Phage shock protein PspC N-terminal" evidence="7">
    <location>
        <begin position="106"/>
        <end position="163"/>
    </location>
</feature>
<dbReference type="PANTHER" id="PTHR33885:SF3">
    <property type="entry name" value="PHAGE SHOCK PROTEIN C"/>
    <property type="match status" value="1"/>
</dbReference>
<evidence type="ECO:0000313" key="10">
    <source>
        <dbReference type="EMBL" id="RCU56762.1"/>
    </source>
</evidence>
<keyword evidence="3 6" id="KW-0812">Transmembrane</keyword>
<dbReference type="InterPro" id="IPR007168">
    <property type="entry name" value="Phageshock_PspC_N"/>
</dbReference>
<feature type="transmembrane region" description="Helical" evidence="6">
    <location>
        <begin position="137"/>
        <end position="160"/>
    </location>
</feature>
<dbReference type="GO" id="GO:0005886">
    <property type="term" value="C:plasma membrane"/>
    <property type="evidence" value="ECO:0007669"/>
    <property type="project" value="UniProtKB-SubCell"/>
</dbReference>
<proteinExistence type="predicted"/>
<dbReference type="EMBL" id="QPIG01000004">
    <property type="protein sequence ID" value="RCU56762.1"/>
    <property type="molecule type" value="Genomic_DNA"/>
</dbReference>
<protein>
    <submittedName>
        <fullName evidence="10">PspC domain-containing protein</fullName>
    </submittedName>
</protein>
<dbReference type="RefSeq" id="WP_113966321.1">
    <property type="nucleotide sequence ID" value="NZ_QNRP01000004.1"/>
</dbReference>
<reference evidence="10 11" key="1">
    <citation type="submission" date="2018-07" db="EMBL/GenBank/DDBJ databases">
        <title>Oceanihabitans testaceum sp. nov., isolated from marine sediment.</title>
        <authorList>
            <person name="Li C.-M."/>
        </authorList>
    </citation>
    <scope>NUCLEOTIDE SEQUENCE [LARGE SCALE GENOMIC DNA]</scope>
    <source>
        <strain evidence="10 11">S9-10</strain>
    </source>
</reference>
<feature type="transmembrane region" description="Helical" evidence="6">
    <location>
        <begin position="337"/>
        <end position="355"/>
    </location>
</feature>
<dbReference type="Pfam" id="PF22571">
    <property type="entry name" value="LiaI-LiaF-TM_PspC"/>
    <property type="match status" value="1"/>
</dbReference>
<evidence type="ECO:0000256" key="3">
    <source>
        <dbReference type="ARBA" id="ARBA00022692"/>
    </source>
</evidence>
<comment type="caution">
    <text evidence="10">The sequence shown here is derived from an EMBL/GenBank/DDBJ whole genome shotgun (WGS) entry which is preliminary data.</text>
</comment>
<organism evidence="10 11">
    <name type="scientific">Oceanihabitans sediminis</name>
    <dbReference type="NCBI Taxonomy" id="1812012"/>
    <lineage>
        <taxon>Bacteria</taxon>
        <taxon>Pseudomonadati</taxon>
        <taxon>Bacteroidota</taxon>
        <taxon>Flavobacteriia</taxon>
        <taxon>Flavobacteriales</taxon>
        <taxon>Flavobacteriaceae</taxon>
        <taxon>Oceanihabitans</taxon>
    </lineage>
</organism>
<evidence type="ECO:0000256" key="5">
    <source>
        <dbReference type="ARBA" id="ARBA00023136"/>
    </source>
</evidence>